<dbReference type="Proteomes" id="UP000194945">
    <property type="component" value="Unassembled WGS sequence"/>
</dbReference>
<dbReference type="SUPFAM" id="SSF53756">
    <property type="entry name" value="UDP-Glycosyltransferase/glycogen phosphorylase"/>
    <property type="match status" value="2"/>
</dbReference>
<sequence>MTERLKILLYGDVDLNLIDGSAMWLVSLTQVLHEDRNIDIDILQKRPIINNKLVKPLLKKERVNFIDPFSCAKGNEGWYKRKRLLVDDAIQKIKEQEKQHNYDVILVRGFELAYKLSKIPFLSKKIYSYITDFQHDKDKIDEKQLESLKSIYHNSRYCICQTYEMKEYLNEVLDVSGEKFFILNPMIPNMDSNKPNFVIGKKSLIYTGKFAKDWNSAEILEAFAKIVRTNHDFRLVVAGDKFNLHPENPNFKEEVTQKLKTYKNVDWVGGVTREEVQKLIQQSDIGIGWRNNSLNDSLELSTKALEYGALGKPVILNRTPMHERLFGSDYPFYANSEEEFISCIIESLTNNDIYVSAAETVYKVCTDFTFAKTYERISPFLWEAKDKRIRLVFAGHDLKFAKMFIDRFASRMRYEVEIDQWKGHSVNNESHSTNCLNWADVIFCEWGLGNAVWYSNRVRQDQTLIVRMHLQERETKHYLKFNYDAIDSIIAISPYIRDEFVNNCGIPSDNMVMIYNAVNCKKFDLEKYEDTQFNLGITGICPSRKRLDRAVDIFEKLKEKDSRYTLHIKGQLPTHYPWLWKKEEEKKYYEQVFKRINSSKWRDSIVFDGFGNDMDTWFQKIGYILSTSDFESFHLAPAEGMASGAFPIIIRWEGCHTIYDEDFIFENVDEAATFILKRNQVMGPNDIDVRTYVRNRFDIEKIFSEWEELISSKVQLKRRATHPMYSKLKE</sequence>
<name>A0A242Z044_9BACI</name>
<dbReference type="Gene3D" id="3.40.50.2000">
    <property type="entry name" value="Glycogen Phosphorylase B"/>
    <property type="match status" value="4"/>
</dbReference>
<keyword evidence="1 3" id="KW-0808">Transferase</keyword>
<evidence type="ECO:0000313" key="3">
    <source>
        <dbReference type="EMBL" id="OTX85852.1"/>
    </source>
</evidence>
<organism evidence="3 4">
    <name type="scientific">Bacillus wiedmannii</name>
    <dbReference type="NCBI Taxonomy" id="1890302"/>
    <lineage>
        <taxon>Bacteria</taxon>
        <taxon>Bacillati</taxon>
        <taxon>Bacillota</taxon>
        <taxon>Bacilli</taxon>
        <taxon>Bacillales</taxon>
        <taxon>Bacillaceae</taxon>
        <taxon>Bacillus</taxon>
        <taxon>Bacillus cereus group</taxon>
    </lineage>
</organism>
<dbReference type="PANTHER" id="PTHR46401">
    <property type="entry name" value="GLYCOSYLTRANSFERASE WBBK-RELATED"/>
    <property type="match status" value="1"/>
</dbReference>
<evidence type="ECO:0000256" key="1">
    <source>
        <dbReference type="ARBA" id="ARBA00022679"/>
    </source>
</evidence>
<reference evidence="3 4" key="1">
    <citation type="submission" date="2016-10" db="EMBL/GenBank/DDBJ databases">
        <title>Comparative genomics of Bacillus thuringiensis reveals a path to pathogens against multiple invertebrate hosts.</title>
        <authorList>
            <person name="Zheng J."/>
            <person name="Gao Q."/>
            <person name="Liu H."/>
            <person name="Peng D."/>
            <person name="Ruan L."/>
            <person name="Sun M."/>
        </authorList>
    </citation>
    <scope>NUCLEOTIDE SEQUENCE [LARGE SCALE GENOMIC DNA]</scope>
    <source>
        <strain evidence="3">BGSC 4BK1</strain>
    </source>
</reference>
<proteinExistence type="predicted"/>
<dbReference type="AlphaFoldDB" id="A0A242Z044"/>
<dbReference type="Pfam" id="PF00534">
    <property type="entry name" value="Glycos_transf_1"/>
    <property type="match status" value="2"/>
</dbReference>
<dbReference type="PANTHER" id="PTHR46401:SF2">
    <property type="entry name" value="GLYCOSYLTRANSFERASE WBBK-RELATED"/>
    <property type="match status" value="1"/>
</dbReference>
<comment type="caution">
    <text evidence="3">The sequence shown here is derived from an EMBL/GenBank/DDBJ whole genome shotgun (WGS) entry which is preliminary data.</text>
</comment>
<dbReference type="GO" id="GO:0009103">
    <property type="term" value="P:lipopolysaccharide biosynthetic process"/>
    <property type="evidence" value="ECO:0007669"/>
    <property type="project" value="TreeGrafter"/>
</dbReference>
<dbReference type="GO" id="GO:0016757">
    <property type="term" value="F:glycosyltransferase activity"/>
    <property type="evidence" value="ECO:0007669"/>
    <property type="project" value="InterPro"/>
</dbReference>
<accession>A0A242Z044</accession>
<protein>
    <submittedName>
        <fullName evidence="3">Glycosyl transferase</fullName>
    </submittedName>
</protein>
<evidence type="ECO:0000259" key="2">
    <source>
        <dbReference type="Pfam" id="PF00534"/>
    </source>
</evidence>
<evidence type="ECO:0000313" key="4">
    <source>
        <dbReference type="Proteomes" id="UP000194945"/>
    </source>
</evidence>
<feature type="domain" description="Glycosyl transferase family 1" evidence="2">
    <location>
        <begin position="194"/>
        <end position="352"/>
    </location>
</feature>
<feature type="domain" description="Glycosyl transferase family 1" evidence="2">
    <location>
        <begin position="543"/>
        <end position="657"/>
    </location>
</feature>
<dbReference type="EMBL" id="NFDE01000060">
    <property type="protein sequence ID" value="OTX85852.1"/>
    <property type="molecule type" value="Genomic_DNA"/>
</dbReference>
<dbReference type="CDD" id="cd03801">
    <property type="entry name" value="GT4_PimA-like"/>
    <property type="match status" value="1"/>
</dbReference>
<dbReference type="InterPro" id="IPR001296">
    <property type="entry name" value="Glyco_trans_1"/>
</dbReference>
<gene>
    <name evidence="3" type="ORF">BK730_22420</name>
</gene>